<dbReference type="SUPFAM" id="SSF52540">
    <property type="entry name" value="P-loop containing nucleoside triphosphate hydrolases"/>
    <property type="match status" value="1"/>
</dbReference>
<keyword evidence="9" id="KW-1185">Reference proteome</keyword>
<dbReference type="InterPro" id="IPR025139">
    <property type="entry name" value="DUF4062"/>
</dbReference>
<feature type="domain" description="DUF4062" evidence="6">
    <location>
        <begin position="12"/>
        <end position="92"/>
    </location>
</feature>
<evidence type="ECO:0000259" key="6">
    <source>
        <dbReference type="Pfam" id="PF13271"/>
    </source>
</evidence>
<evidence type="ECO:0000313" key="9">
    <source>
        <dbReference type="Proteomes" id="UP001159427"/>
    </source>
</evidence>
<sequence length="1244" mass="142104">KADLRQQRKTARVFFSSPFGGLEEEREELTKKYWPRLSSICKRAGYEFVPVDMRWGITSEMSSNAATIEICLREMDRSDMIVGFFGQRYGWHGFDALLQKSFDVAAMKYPWLNDYREKAVTELEFLHGHLRDPGKRAACFFFRDKSYDDTKLKFAEQAGDERQARKFRSSTDGPKAAEYLADLKERVYKTQDKCLAVHMNYKTPQEGARLMYETIEKYLREVFLARPVKKLSPLEEERSLHDVFVVSRLGMGGVYVGGESYMNQIDNHVKSQSDEDSPKHLVVMGEAGSGKSCLLGNWSLHHQEKFPKDAVVYHFAGCTSGSTVPRKILKRLLEELRCLLKEKAGEEKQTVESDSVRDLVRELTGTAKRITDTGRRTVIIIDALNKVDEAGQTTKTLFWLPRKLPRAVHLIVSVNASDLNKVTELTEERGYSAIHISPLNAAEREEIALATLKVRGKALSSEQKLKVVSKAQTENPLYLKTLLEELCSFGEFFQLEAYLDGLLESQDTKELFLKFLKRLEEDYNPKEYEGNLIKDVMCCIFVARQGLSETELKAILKITDQIWSVLYFAMEEFLLERSSLYGFSYDELSAAVKERYCEEESTIKHYHMLLIEYFDALLKKRSAEYYTEIPERVKMELPWLLVKAGEKDRLIKCLTTASISWSLNRDENKYDLINYWNCTGFTGDEINNFYKMTVDDQLAVLHFKEQEKFGEPINALKVLFPFVYGISQFQSGAGHMTAVEAFLQRAVDLIKTAHSEEEIHSNSVVAEQYCNMVNSLACLFVDTEQFDKAEPLHLEVLKLREKFADKWDNGWSSVATSFHGLGVLYYKTNRLDEALTHYNRCLELHRKTLPPTDSLIPTTLNNIGVVYKSMARWEECAKVLEEALQLYEDAYFGQLPPDVGGTLLNLGMAYFRLYDASQAEPLYLKALDIRTEAYGSDHHDVGQTLLNYSGFLLSVDASKSADAAMKAAEILEKSLGADHIQTLNAQENVALAFAKDKKFDKAHPYFKKSGIIRHQRGHMNSSIPILNSVMADYYLSNGHNEEARQLFERLIGTDFVTDRDFAALDFLDHELLGDGKPERPYNETVDYGLEKFPSSVRLFGRKLPKLAENGDSKRILHILEKGAFGAEKYNESYLSFAECQHRKEGLEILIAAHEKFPTDTIILRNLASCYSLYKDYTKASQYFSTLIDLQPDNEGVIADYGRVLAMSGKVDEAKGQLRNALKIAEMKNQEQLVEQVCFFLCLIE</sequence>
<dbReference type="Pfam" id="PF13271">
    <property type="entry name" value="DUF4062"/>
    <property type="match status" value="1"/>
</dbReference>
<dbReference type="InterPro" id="IPR027417">
    <property type="entry name" value="P-loop_NTPase"/>
</dbReference>
<feature type="repeat" description="TPR" evidence="4">
    <location>
        <begin position="815"/>
        <end position="848"/>
    </location>
</feature>
<feature type="repeat" description="TPR" evidence="4">
    <location>
        <begin position="1160"/>
        <end position="1193"/>
    </location>
</feature>
<evidence type="ECO:0000256" key="4">
    <source>
        <dbReference type="PROSITE-ProRule" id="PRU00339"/>
    </source>
</evidence>
<reference evidence="8 9" key="1">
    <citation type="submission" date="2022-05" db="EMBL/GenBank/DDBJ databases">
        <authorList>
            <consortium name="Genoscope - CEA"/>
            <person name="William W."/>
        </authorList>
    </citation>
    <scope>NUCLEOTIDE SEQUENCE [LARGE SCALE GENOMIC DNA]</scope>
</reference>
<evidence type="ECO:0000256" key="1">
    <source>
        <dbReference type="ARBA" id="ARBA00022687"/>
    </source>
</evidence>
<accession>A0ABN8LMW9</accession>
<dbReference type="Pfam" id="PF13424">
    <property type="entry name" value="TPR_12"/>
    <property type="match status" value="1"/>
</dbReference>
<dbReference type="Proteomes" id="UP001159427">
    <property type="component" value="Unassembled WGS sequence"/>
</dbReference>
<organism evidence="8 9">
    <name type="scientific">Porites evermanni</name>
    <dbReference type="NCBI Taxonomy" id="104178"/>
    <lineage>
        <taxon>Eukaryota</taxon>
        <taxon>Metazoa</taxon>
        <taxon>Cnidaria</taxon>
        <taxon>Anthozoa</taxon>
        <taxon>Hexacorallia</taxon>
        <taxon>Scleractinia</taxon>
        <taxon>Fungiina</taxon>
        <taxon>Poritidae</taxon>
        <taxon>Porites</taxon>
    </lineage>
</organism>
<dbReference type="SUPFAM" id="SSF48452">
    <property type="entry name" value="TPR-like"/>
    <property type="match status" value="2"/>
</dbReference>
<feature type="non-terminal residue" evidence="8">
    <location>
        <position position="1"/>
    </location>
</feature>
<feature type="repeat" description="TPR" evidence="4">
    <location>
        <begin position="857"/>
        <end position="890"/>
    </location>
</feature>
<dbReference type="PROSITE" id="PS50005">
    <property type="entry name" value="TPR"/>
    <property type="match status" value="3"/>
</dbReference>
<feature type="domain" description="Orc1-like AAA ATPase" evidence="5">
    <location>
        <begin position="259"/>
        <end position="412"/>
    </location>
</feature>
<dbReference type="Gene3D" id="3.40.50.300">
    <property type="entry name" value="P-loop containing nucleotide triphosphate hydrolases"/>
    <property type="match status" value="1"/>
</dbReference>
<keyword evidence="1" id="KW-0879">Wnt signaling pathway</keyword>
<evidence type="ECO:0000256" key="3">
    <source>
        <dbReference type="ARBA" id="ARBA00040387"/>
    </source>
</evidence>
<dbReference type="SMART" id="SM00028">
    <property type="entry name" value="TPR"/>
    <property type="match status" value="5"/>
</dbReference>
<dbReference type="Gene3D" id="1.25.40.10">
    <property type="entry name" value="Tetratricopeptide repeat domain"/>
    <property type="match status" value="3"/>
</dbReference>
<evidence type="ECO:0000259" key="5">
    <source>
        <dbReference type="Pfam" id="PF13191"/>
    </source>
</evidence>
<keyword evidence="2" id="KW-0677">Repeat</keyword>
<feature type="non-terminal residue" evidence="8">
    <location>
        <position position="1244"/>
    </location>
</feature>
<dbReference type="InterPro" id="IPR051191">
    <property type="entry name" value="DCAF12"/>
</dbReference>
<evidence type="ECO:0000259" key="7">
    <source>
        <dbReference type="Pfam" id="PF24884"/>
    </source>
</evidence>
<dbReference type="PANTHER" id="PTHR19860:SF40">
    <property type="entry name" value="WD40 REPEAT-CONTAINING PROTEIN"/>
    <property type="match status" value="1"/>
</dbReference>
<name>A0ABN8LMW9_9CNID</name>
<dbReference type="InterPro" id="IPR041664">
    <property type="entry name" value="AAA_16"/>
</dbReference>
<evidence type="ECO:0000313" key="8">
    <source>
        <dbReference type="EMBL" id="CAH3017017.1"/>
    </source>
</evidence>
<feature type="domain" description="Nephrocystin 3 helical" evidence="7">
    <location>
        <begin position="462"/>
        <end position="570"/>
    </location>
</feature>
<protein>
    <recommendedName>
        <fullName evidence="3">Nephrocystin-3</fullName>
    </recommendedName>
</protein>
<dbReference type="Pfam" id="PF13374">
    <property type="entry name" value="TPR_10"/>
    <property type="match status" value="1"/>
</dbReference>
<gene>
    <name evidence="8" type="ORF">PEVE_00034742</name>
</gene>
<dbReference type="InterPro" id="IPR019734">
    <property type="entry name" value="TPR_rpt"/>
</dbReference>
<keyword evidence="4" id="KW-0802">TPR repeat</keyword>
<dbReference type="Pfam" id="PF13191">
    <property type="entry name" value="AAA_16"/>
    <property type="match status" value="1"/>
</dbReference>
<proteinExistence type="predicted"/>
<comment type="caution">
    <text evidence="8">The sequence shown here is derived from an EMBL/GenBank/DDBJ whole genome shotgun (WGS) entry which is preliminary data.</text>
</comment>
<dbReference type="InterPro" id="IPR011990">
    <property type="entry name" value="TPR-like_helical_dom_sf"/>
</dbReference>
<dbReference type="EMBL" id="CALNXI010000053">
    <property type="protein sequence ID" value="CAH3017017.1"/>
    <property type="molecule type" value="Genomic_DNA"/>
</dbReference>
<dbReference type="PANTHER" id="PTHR19860">
    <property type="entry name" value="DDB1- AND CUL4-ASSOCIATED FACTOR 12-RELATED"/>
    <property type="match status" value="1"/>
</dbReference>
<dbReference type="Pfam" id="PF24884">
    <property type="entry name" value="NPHP3_hel"/>
    <property type="match status" value="1"/>
</dbReference>
<dbReference type="InterPro" id="IPR056883">
    <property type="entry name" value="NPHP3_hel"/>
</dbReference>
<evidence type="ECO:0000256" key="2">
    <source>
        <dbReference type="ARBA" id="ARBA00022737"/>
    </source>
</evidence>